<keyword evidence="17" id="KW-1185">Reference proteome</keyword>
<reference evidence="16 17" key="1">
    <citation type="submission" date="2017-05" db="EMBL/GenBank/DDBJ databases">
        <title>Vagococcus spp. assemblies.</title>
        <authorList>
            <person name="Gulvik C.A."/>
        </authorList>
    </citation>
    <scope>NUCLEOTIDE SEQUENCE [LARGE SCALE GENOMIC DNA]</scope>
    <source>
        <strain evidence="16 17">DSM 24756</strain>
    </source>
</reference>
<keyword evidence="9 13" id="KW-0472">Membrane</keyword>
<evidence type="ECO:0000313" key="17">
    <source>
        <dbReference type="Proteomes" id="UP000288669"/>
    </source>
</evidence>
<evidence type="ECO:0000256" key="6">
    <source>
        <dbReference type="ARBA" id="ARBA00022692"/>
    </source>
</evidence>
<feature type="domain" description="Polysaccharide chain length determinant N-terminal" evidence="14">
    <location>
        <begin position="5"/>
        <end position="89"/>
    </location>
</feature>
<evidence type="ECO:0000256" key="9">
    <source>
        <dbReference type="ARBA" id="ARBA00023136"/>
    </source>
</evidence>
<evidence type="ECO:0000256" key="1">
    <source>
        <dbReference type="ARBA" id="ARBA00004651"/>
    </source>
</evidence>
<dbReference type="GO" id="GO:0004713">
    <property type="term" value="F:protein tyrosine kinase activity"/>
    <property type="evidence" value="ECO:0007669"/>
    <property type="project" value="TreeGrafter"/>
</dbReference>
<dbReference type="AlphaFoldDB" id="A0A430AIA7"/>
<evidence type="ECO:0000256" key="4">
    <source>
        <dbReference type="ARBA" id="ARBA00020739"/>
    </source>
</evidence>
<accession>A0A430AIA7</accession>
<dbReference type="Pfam" id="PF02706">
    <property type="entry name" value="Wzz"/>
    <property type="match status" value="1"/>
</dbReference>
<evidence type="ECO:0000256" key="7">
    <source>
        <dbReference type="ARBA" id="ARBA00022903"/>
    </source>
</evidence>
<dbReference type="GO" id="GO:0005886">
    <property type="term" value="C:plasma membrane"/>
    <property type="evidence" value="ECO:0007669"/>
    <property type="project" value="UniProtKB-SubCell"/>
</dbReference>
<protein>
    <recommendedName>
        <fullName evidence="4">Capsular polysaccharide biosynthesis protein CpsC</fullName>
    </recommendedName>
</protein>
<comment type="pathway">
    <text evidence="2">Capsule biogenesis; capsule polysaccharide biosynthesis.</text>
</comment>
<dbReference type="InterPro" id="IPR003856">
    <property type="entry name" value="LPS_length_determ_N"/>
</dbReference>
<dbReference type="EMBL" id="NGJZ01000001">
    <property type="protein sequence ID" value="RSU07852.1"/>
    <property type="molecule type" value="Genomic_DNA"/>
</dbReference>
<dbReference type="Proteomes" id="UP000288669">
    <property type="component" value="Unassembled WGS sequence"/>
</dbReference>
<evidence type="ECO:0000256" key="10">
    <source>
        <dbReference type="ARBA" id="ARBA00023169"/>
    </source>
</evidence>
<keyword evidence="7" id="KW-0972">Capsule biogenesis/degradation</keyword>
<dbReference type="Pfam" id="PF13807">
    <property type="entry name" value="GNVR"/>
    <property type="match status" value="1"/>
</dbReference>
<feature type="compositionally biased region" description="Polar residues" evidence="12">
    <location>
        <begin position="236"/>
        <end position="257"/>
    </location>
</feature>
<comment type="caution">
    <text evidence="16">The sequence shown here is derived from an EMBL/GenBank/DDBJ whole genome shotgun (WGS) entry which is preliminary data.</text>
</comment>
<evidence type="ECO:0000259" key="15">
    <source>
        <dbReference type="Pfam" id="PF13807"/>
    </source>
</evidence>
<comment type="similarity">
    <text evidence="3">Belongs to the CpsC/CapA family.</text>
</comment>
<evidence type="ECO:0000313" key="16">
    <source>
        <dbReference type="EMBL" id="RSU07852.1"/>
    </source>
</evidence>
<feature type="region of interest" description="Disordered" evidence="12">
    <location>
        <begin position="236"/>
        <end position="268"/>
    </location>
</feature>
<keyword evidence="8 13" id="KW-1133">Transmembrane helix</keyword>
<dbReference type="OrthoDB" id="2360475at2"/>
<evidence type="ECO:0000256" key="3">
    <source>
        <dbReference type="ARBA" id="ARBA00006683"/>
    </source>
</evidence>
<dbReference type="InterPro" id="IPR050445">
    <property type="entry name" value="Bact_polysacc_biosynth/exp"/>
</dbReference>
<organism evidence="16 17">
    <name type="scientific">Vagococcus entomophilus</name>
    <dbReference type="NCBI Taxonomy" id="1160095"/>
    <lineage>
        <taxon>Bacteria</taxon>
        <taxon>Bacillati</taxon>
        <taxon>Bacillota</taxon>
        <taxon>Bacilli</taxon>
        <taxon>Lactobacillales</taxon>
        <taxon>Enterococcaceae</taxon>
        <taxon>Vagococcus</taxon>
    </lineage>
</organism>
<sequence>MQENMNVKDILIIFKKWWNIILSSVFISIGISAVFTFFILTPKFSSSTQLIVTLPNTAQNSINLNDVNANLMMINTYKDFIQKGNIVTEKAQKELEKSIGFSGTSEDLKKMIHVSQEQNSQMFTITATATKSSDAAQIANTMAVVFQNQVKEVLTNVDKVSVVSNAQVMKDPIFPNKKLMLAVGFLVGLLLGLTIAIILEMLDHTVKSSEYIEETFGLTTLGTVPQMAAKELQAQSVTSNSGRSEMSQLNKVNSAEQEQVKSRNRTRV</sequence>
<keyword evidence="5" id="KW-1003">Cell membrane</keyword>
<dbReference type="InterPro" id="IPR032807">
    <property type="entry name" value="GNVR"/>
</dbReference>
<dbReference type="PANTHER" id="PTHR32309">
    <property type="entry name" value="TYROSINE-PROTEIN KINASE"/>
    <property type="match status" value="1"/>
</dbReference>
<proteinExistence type="inferred from homology"/>
<feature type="domain" description="Tyrosine-protein kinase G-rich" evidence="15">
    <location>
        <begin position="149"/>
        <end position="200"/>
    </location>
</feature>
<keyword evidence="10" id="KW-0270">Exopolysaccharide synthesis</keyword>
<feature type="transmembrane region" description="Helical" evidence="13">
    <location>
        <begin position="20"/>
        <end position="40"/>
    </location>
</feature>
<evidence type="ECO:0000256" key="5">
    <source>
        <dbReference type="ARBA" id="ARBA00022475"/>
    </source>
</evidence>
<evidence type="ECO:0000256" key="12">
    <source>
        <dbReference type="SAM" id="MobiDB-lite"/>
    </source>
</evidence>
<gene>
    <name evidence="16" type="ORF">CBF30_01025</name>
</gene>
<name>A0A430AIA7_9ENTE</name>
<evidence type="ECO:0000256" key="2">
    <source>
        <dbReference type="ARBA" id="ARBA00005132"/>
    </source>
</evidence>
<comment type="function">
    <text evidence="11">Required for CpsD phosphorylation. Involved in the regulation of capsular polysaccharide biosynthesis. May be part of a complex that directs the coordinated polymerization and export to the cell surface of the capsular polysaccharide.</text>
</comment>
<evidence type="ECO:0000256" key="11">
    <source>
        <dbReference type="ARBA" id="ARBA00045736"/>
    </source>
</evidence>
<evidence type="ECO:0000256" key="13">
    <source>
        <dbReference type="SAM" id="Phobius"/>
    </source>
</evidence>
<comment type="subcellular location">
    <subcellularLocation>
        <location evidence="1">Cell membrane</location>
        <topology evidence="1">Multi-pass membrane protein</topology>
    </subcellularLocation>
</comment>
<feature type="transmembrane region" description="Helical" evidence="13">
    <location>
        <begin position="179"/>
        <end position="199"/>
    </location>
</feature>
<evidence type="ECO:0000259" key="14">
    <source>
        <dbReference type="Pfam" id="PF02706"/>
    </source>
</evidence>
<dbReference type="GO" id="GO:0000271">
    <property type="term" value="P:polysaccharide biosynthetic process"/>
    <property type="evidence" value="ECO:0007669"/>
    <property type="project" value="UniProtKB-KW"/>
</dbReference>
<evidence type="ECO:0000256" key="8">
    <source>
        <dbReference type="ARBA" id="ARBA00022989"/>
    </source>
</evidence>
<dbReference type="PANTHER" id="PTHR32309:SF13">
    <property type="entry name" value="FERRIC ENTEROBACTIN TRANSPORT PROTEIN FEPE"/>
    <property type="match status" value="1"/>
</dbReference>
<dbReference type="RefSeq" id="WP_126821876.1">
    <property type="nucleotide sequence ID" value="NZ_JBHLWU010000001.1"/>
</dbReference>
<keyword evidence="6 13" id="KW-0812">Transmembrane</keyword>